<evidence type="ECO:0000313" key="2">
    <source>
        <dbReference type="EMBL" id="ORX69706.1"/>
    </source>
</evidence>
<keyword evidence="1" id="KW-0812">Transmembrane</keyword>
<keyword evidence="1" id="KW-0472">Membrane</keyword>
<feature type="transmembrane region" description="Helical" evidence="1">
    <location>
        <begin position="34"/>
        <end position="55"/>
    </location>
</feature>
<organism evidence="2 3">
    <name type="scientific">Linderina pennispora</name>
    <dbReference type="NCBI Taxonomy" id="61395"/>
    <lineage>
        <taxon>Eukaryota</taxon>
        <taxon>Fungi</taxon>
        <taxon>Fungi incertae sedis</taxon>
        <taxon>Zoopagomycota</taxon>
        <taxon>Kickxellomycotina</taxon>
        <taxon>Kickxellomycetes</taxon>
        <taxon>Kickxellales</taxon>
        <taxon>Kickxellaceae</taxon>
        <taxon>Linderina</taxon>
    </lineage>
</organism>
<dbReference type="EMBL" id="MCFD01000007">
    <property type="protein sequence ID" value="ORX69706.1"/>
    <property type="molecule type" value="Genomic_DNA"/>
</dbReference>
<reference evidence="2 3" key="1">
    <citation type="submission" date="2016-07" db="EMBL/GenBank/DDBJ databases">
        <title>Pervasive Adenine N6-methylation of Active Genes in Fungi.</title>
        <authorList>
            <consortium name="DOE Joint Genome Institute"/>
            <person name="Mondo S.J."/>
            <person name="Dannebaum R.O."/>
            <person name="Kuo R.C."/>
            <person name="Labutti K."/>
            <person name="Haridas S."/>
            <person name="Kuo A."/>
            <person name="Salamov A."/>
            <person name="Ahrendt S.R."/>
            <person name="Lipzen A."/>
            <person name="Sullivan W."/>
            <person name="Andreopoulos W.B."/>
            <person name="Clum A."/>
            <person name="Lindquist E."/>
            <person name="Daum C."/>
            <person name="Ramamoorthy G.K."/>
            <person name="Gryganskyi A."/>
            <person name="Culley D."/>
            <person name="Magnuson J.K."/>
            <person name="James T.Y."/>
            <person name="O'Malley M.A."/>
            <person name="Stajich J.E."/>
            <person name="Spatafora J.W."/>
            <person name="Visel A."/>
            <person name="Grigoriev I.V."/>
        </authorList>
    </citation>
    <scope>NUCLEOTIDE SEQUENCE [LARGE SCALE GENOMIC DNA]</scope>
    <source>
        <strain evidence="2 3">ATCC 12442</strain>
    </source>
</reference>
<comment type="caution">
    <text evidence="2">The sequence shown here is derived from an EMBL/GenBank/DDBJ whole genome shotgun (WGS) entry which is preliminary data.</text>
</comment>
<dbReference type="RefSeq" id="XP_040743394.1">
    <property type="nucleotide sequence ID" value="XM_040885562.1"/>
</dbReference>
<keyword evidence="1" id="KW-1133">Transmembrane helix</keyword>
<dbReference type="Proteomes" id="UP000193922">
    <property type="component" value="Unassembled WGS sequence"/>
</dbReference>
<name>A0A1Y1W8X8_9FUNG</name>
<dbReference type="GeneID" id="63802210"/>
<evidence type="ECO:0000256" key="1">
    <source>
        <dbReference type="SAM" id="Phobius"/>
    </source>
</evidence>
<keyword evidence="3" id="KW-1185">Reference proteome</keyword>
<proteinExistence type="predicted"/>
<gene>
    <name evidence="2" type="ORF">DL89DRAFT_257931</name>
</gene>
<sequence>MWIYITAEKTAAWLRGKLHLAFYVRIPRPDYYELYTFFSLLPSPLFIISFLLCYFSQPYISHLVLQIYNTDTADTAAEELLGSNDRHLGTNDGSAQSATATIATTNAIIITIIEQLIAKVMATELDRSTSSTNATTVTNAAGGDCVAQKCPFMNLWAVCGRALAVLVTTSAADSHAH</sequence>
<accession>A0A1Y1W8X8</accession>
<dbReference type="AlphaFoldDB" id="A0A1Y1W8X8"/>
<protein>
    <submittedName>
        <fullName evidence="2">Uncharacterized protein</fullName>
    </submittedName>
</protein>
<evidence type="ECO:0000313" key="3">
    <source>
        <dbReference type="Proteomes" id="UP000193922"/>
    </source>
</evidence>